<reference evidence="6" key="1">
    <citation type="submission" date="2016-10" db="EMBL/GenBank/DDBJ databases">
        <authorList>
            <person name="Varghese N."/>
            <person name="Submissions S."/>
        </authorList>
    </citation>
    <scope>NUCLEOTIDE SEQUENCE [LARGE SCALE GENOMIC DNA]</scope>
    <source>
        <strain evidence="6">IBRC-M 10403</strain>
    </source>
</reference>
<dbReference type="STRING" id="1271860.SAMN05216174_107200"/>
<name>A0A1G6S3T5_9PSEU</name>
<sequence>MRPHLMFPDGDFDPSPPAADLADLVEDLELERLWAAMARGDEVLFALARTATLTPSTDPAVITHRQQVLDDCLRDTATVRVLYDLARDAVAAEGKLLRSAFTGRPEPLLNRAVQALELLGGFLRRLRRLAEGHAADFRSAGFTTLFGAIGAELDDGYLREVDALLDQLRFEHGIVATARLGPGNKGVDFVLREPPGKGRDSYPALRKSKLTHTVTGRDESVYRALSELRNRALNEVANAAAQSSDHVRDFFLALRDELGFYLGCVNLAETLAELGVPVCWPEPRDPGEQAWAARRLSEPCLALRLGGAVVGSDVDADGRGLIMVTGPNQGGKSTFLRGLGIAHLMMQCGMFVAADQFRASVAHGVFTHYKREEDATMASGKLDEELARMSAIADRITPGALLLCNESFAATNEREGSRIAAEIVAALTDAGVRVVFVTHLHDLTSRIRADYPDRCLFLRANRRADGSRTFHLTPGEPTPTAHGADLYRRHFG</sequence>
<evidence type="ECO:0000313" key="6">
    <source>
        <dbReference type="Proteomes" id="UP000199501"/>
    </source>
</evidence>
<dbReference type="GO" id="GO:0005829">
    <property type="term" value="C:cytosol"/>
    <property type="evidence" value="ECO:0007669"/>
    <property type="project" value="TreeGrafter"/>
</dbReference>
<evidence type="ECO:0000256" key="3">
    <source>
        <dbReference type="ARBA" id="ARBA00023125"/>
    </source>
</evidence>
<proteinExistence type="predicted"/>
<evidence type="ECO:0000313" key="5">
    <source>
        <dbReference type="EMBL" id="SDD11334.1"/>
    </source>
</evidence>
<keyword evidence="6" id="KW-1185">Reference proteome</keyword>
<keyword evidence="2" id="KW-0067">ATP-binding</keyword>
<dbReference type="GO" id="GO:0006298">
    <property type="term" value="P:mismatch repair"/>
    <property type="evidence" value="ECO:0007669"/>
    <property type="project" value="InterPro"/>
</dbReference>
<dbReference type="Gene3D" id="3.40.50.300">
    <property type="entry name" value="P-loop containing nucleotide triphosphate hydrolases"/>
    <property type="match status" value="1"/>
</dbReference>
<evidence type="ECO:0000256" key="1">
    <source>
        <dbReference type="ARBA" id="ARBA00022741"/>
    </source>
</evidence>
<evidence type="ECO:0000259" key="4">
    <source>
        <dbReference type="SMART" id="SM00534"/>
    </source>
</evidence>
<dbReference type="InterPro" id="IPR027417">
    <property type="entry name" value="P-loop_NTPase"/>
</dbReference>
<feature type="domain" description="DNA mismatch repair proteins mutS family" evidence="4">
    <location>
        <begin position="319"/>
        <end position="492"/>
    </location>
</feature>
<keyword evidence="1" id="KW-0547">Nucleotide-binding</keyword>
<dbReference type="Pfam" id="PF00488">
    <property type="entry name" value="MutS_V"/>
    <property type="match status" value="1"/>
</dbReference>
<dbReference type="GO" id="GO:0140664">
    <property type="term" value="F:ATP-dependent DNA damage sensor activity"/>
    <property type="evidence" value="ECO:0007669"/>
    <property type="project" value="InterPro"/>
</dbReference>
<dbReference type="GO" id="GO:0030983">
    <property type="term" value="F:mismatched DNA binding"/>
    <property type="evidence" value="ECO:0007669"/>
    <property type="project" value="InterPro"/>
</dbReference>
<gene>
    <name evidence="5" type="ORF">SAMN05216174_107200</name>
</gene>
<keyword evidence="3" id="KW-0238">DNA-binding</keyword>
<dbReference type="PANTHER" id="PTHR11361:SF34">
    <property type="entry name" value="DNA MISMATCH REPAIR PROTEIN MSH1, MITOCHONDRIAL"/>
    <property type="match status" value="1"/>
</dbReference>
<dbReference type="SUPFAM" id="SSF52540">
    <property type="entry name" value="P-loop containing nucleoside triphosphate hydrolases"/>
    <property type="match status" value="1"/>
</dbReference>
<dbReference type="SMART" id="SM00534">
    <property type="entry name" value="MUTSac"/>
    <property type="match status" value="1"/>
</dbReference>
<dbReference type="InterPro" id="IPR045076">
    <property type="entry name" value="MutS"/>
</dbReference>
<dbReference type="EMBL" id="FMZZ01000007">
    <property type="protein sequence ID" value="SDD11334.1"/>
    <property type="molecule type" value="Genomic_DNA"/>
</dbReference>
<dbReference type="GO" id="GO:0005524">
    <property type="term" value="F:ATP binding"/>
    <property type="evidence" value="ECO:0007669"/>
    <property type="project" value="UniProtKB-KW"/>
</dbReference>
<protein>
    <submittedName>
        <fullName evidence="5">MutS domain V</fullName>
    </submittedName>
</protein>
<dbReference type="PANTHER" id="PTHR11361">
    <property type="entry name" value="DNA MISMATCH REPAIR PROTEIN MUTS FAMILY MEMBER"/>
    <property type="match status" value="1"/>
</dbReference>
<dbReference type="RefSeq" id="WP_228771687.1">
    <property type="nucleotide sequence ID" value="NZ_FMZZ01000007.1"/>
</dbReference>
<dbReference type="InterPro" id="IPR000432">
    <property type="entry name" value="DNA_mismatch_repair_MutS_C"/>
</dbReference>
<dbReference type="AlphaFoldDB" id="A0A1G6S3T5"/>
<evidence type="ECO:0000256" key="2">
    <source>
        <dbReference type="ARBA" id="ARBA00022840"/>
    </source>
</evidence>
<accession>A0A1G6S3T5</accession>
<organism evidence="5 6">
    <name type="scientific">Actinokineospora iranica</name>
    <dbReference type="NCBI Taxonomy" id="1271860"/>
    <lineage>
        <taxon>Bacteria</taxon>
        <taxon>Bacillati</taxon>
        <taxon>Actinomycetota</taxon>
        <taxon>Actinomycetes</taxon>
        <taxon>Pseudonocardiales</taxon>
        <taxon>Pseudonocardiaceae</taxon>
        <taxon>Actinokineospora</taxon>
    </lineage>
</organism>
<dbReference type="Proteomes" id="UP000199501">
    <property type="component" value="Unassembled WGS sequence"/>
</dbReference>